<dbReference type="PANTHER" id="PTHR30537:SF3">
    <property type="entry name" value="TRANSCRIPTIONAL REGULATORY PROTEIN"/>
    <property type="match status" value="1"/>
</dbReference>
<dbReference type="InterPro" id="IPR036390">
    <property type="entry name" value="WH_DNA-bd_sf"/>
</dbReference>
<dbReference type="InterPro" id="IPR058163">
    <property type="entry name" value="LysR-type_TF_proteobact-type"/>
</dbReference>
<organism evidence="6 7">
    <name type="scientific">Pseudooctadecabacter jejudonensis</name>
    <dbReference type="NCBI Taxonomy" id="1391910"/>
    <lineage>
        <taxon>Bacteria</taxon>
        <taxon>Pseudomonadati</taxon>
        <taxon>Pseudomonadota</taxon>
        <taxon>Alphaproteobacteria</taxon>
        <taxon>Rhodobacterales</taxon>
        <taxon>Paracoccaceae</taxon>
        <taxon>Pseudooctadecabacter</taxon>
    </lineage>
</organism>
<name>A0A1Y5R9P1_9RHOB</name>
<dbReference type="Pfam" id="PF00126">
    <property type="entry name" value="HTH_1"/>
    <property type="match status" value="1"/>
</dbReference>
<evidence type="ECO:0000256" key="3">
    <source>
        <dbReference type="ARBA" id="ARBA00023125"/>
    </source>
</evidence>
<dbReference type="PROSITE" id="PS50931">
    <property type="entry name" value="HTH_LYSR"/>
    <property type="match status" value="1"/>
</dbReference>
<dbReference type="GO" id="GO:0043565">
    <property type="term" value="F:sequence-specific DNA binding"/>
    <property type="evidence" value="ECO:0007669"/>
    <property type="project" value="TreeGrafter"/>
</dbReference>
<dbReference type="SUPFAM" id="SSF53850">
    <property type="entry name" value="Periplasmic binding protein-like II"/>
    <property type="match status" value="1"/>
</dbReference>
<dbReference type="GO" id="GO:0003700">
    <property type="term" value="F:DNA-binding transcription factor activity"/>
    <property type="evidence" value="ECO:0007669"/>
    <property type="project" value="InterPro"/>
</dbReference>
<comment type="similarity">
    <text evidence="1">Belongs to the LysR transcriptional regulatory family.</text>
</comment>
<keyword evidence="2" id="KW-0805">Transcription regulation</keyword>
<dbReference type="CDD" id="cd08422">
    <property type="entry name" value="PBP2_CrgA_like"/>
    <property type="match status" value="1"/>
</dbReference>
<sequence length="296" mass="33785">MGQIEDLKLFVTVVDQGSIAKAADVMSIAKSAVSRRLAQLEGRYDVRLIDRQPGKWWVTDAGRELYQRANPMLADADDLDRDFMQPTRNLSGPLRVTIAHEFGMTFLKPMLFRFAKDFPEIELAVDFDDRTIDLDRENYDLAIRITSKGPGGDSDITIGQTRHGLFASPDYLRDHGMPCEPRDLRDHALLQYGPSRRAIWKFEFDGKPCKLEFKPYLNSRTGAFLKDAAVDGMGIVRMLDFVVRQDVEAKRLIPVLPRADFENFGVHLIHAPNRRLNKRMRAFSQAVLNRCADFQP</sequence>
<evidence type="ECO:0000256" key="1">
    <source>
        <dbReference type="ARBA" id="ARBA00009437"/>
    </source>
</evidence>
<reference evidence="6 7" key="1">
    <citation type="submission" date="2017-03" db="EMBL/GenBank/DDBJ databases">
        <authorList>
            <person name="Afonso C.L."/>
            <person name="Miller P.J."/>
            <person name="Scott M.A."/>
            <person name="Spackman E."/>
            <person name="Goraichik I."/>
            <person name="Dimitrov K.M."/>
            <person name="Suarez D.L."/>
            <person name="Swayne D.E."/>
        </authorList>
    </citation>
    <scope>NUCLEOTIDE SEQUENCE [LARGE SCALE GENOMIC DNA]</scope>
    <source>
        <strain evidence="6 7">CECT 8397</strain>
    </source>
</reference>
<accession>A0A1Y5R9P1</accession>
<dbReference type="InterPro" id="IPR000847">
    <property type="entry name" value="LysR_HTH_N"/>
</dbReference>
<evidence type="ECO:0000256" key="4">
    <source>
        <dbReference type="ARBA" id="ARBA00023163"/>
    </source>
</evidence>
<dbReference type="InterPro" id="IPR005119">
    <property type="entry name" value="LysR_subst-bd"/>
</dbReference>
<keyword evidence="4" id="KW-0804">Transcription</keyword>
<dbReference type="AlphaFoldDB" id="A0A1Y5R9P1"/>
<dbReference type="Proteomes" id="UP000193623">
    <property type="component" value="Unassembled WGS sequence"/>
</dbReference>
<dbReference type="Pfam" id="PF03466">
    <property type="entry name" value="LysR_substrate"/>
    <property type="match status" value="1"/>
</dbReference>
<feature type="domain" description="HTH lysR-type" evidence="5">
    <location>
        <begin position="1"/>
        <end position="59"/>
    </location>
</feature>
<protein>
    <submittedName>
        <fullName evidence="6">HTH-type transcriptional regulator DmlR</fullName>
    </submittedName>
</protein>
<evidence type="ECO:0000313" key="7">
    <source>
        <dbReference type="Proteomes" id="UP000193623"/>
    </source>
</evidence>
<dbReference type="EMBL" id="FWFT01000001">
    <property type="protein sequence ID" value="SLN12412.1"/>
    <property type="molecule type" value="Genomic_DNA"/>
</dbReference>
<dbReference type="Gene3D" id="1.10.10.10">
    <property type="entry name" value="Winged helix-like DNA-binding domain superfamily/Winged helix DNA-binding domain"/>
    <property type="match status" value="1"/>
</dbReference>
<evidence type="ECO:0000313" key="6">
    <source>
        <dbReference type="EMBL" id="SLN12412.1"/>
    </source>
</evidence>
<gene>
    <name evidence="6" type="primary">dmlR_1</name>
    <name evidence="6" type="ORF">PSJ8397_00168</name>
</gene>
<keyword evidence="3" id="KW-0238">DNA-binding</keyword>
<dbReference type="FunFam" id="1.10.10.10:FF:000001">
    <property type="entry name" value="LysR family transcriptional regulator"/>
    <property type="match status" value="1"/>
</dbReference>
<dbReference type="Gene3D" id="3.40.190.290">
    <property type="match status" value="1"/>
</dbReference>
<evidence type="ECO:0000256" key="2">
    <source>
        <dbReference type="ARBA" id="ARBA00023015"/>
    </source>
</evidence>
<proteinExistence type="inferred from homology"/>
<dbReference type="GO" id="GO:0006351">
    <property type="term" value="P:DNA-templated transcription"/>
    <property type="evidence" value="ECO:0007669"/>
    <property type="project" value="TreeGrafter"/>
</dbReference>
<keyword evidence="7" id="KW-1185">Reference proteome</keyword>
<dbReference type="InterPro" id="IPR036388">
    <property type="entry name" value="WH-like_DNA-bd_sf"/>
</dbReference>
<dbReference type="SUPFAM" id="SSF46785">
    <property type="entry name" value="Winged helix' DNA-binding domain"/>
    <property type="match status" value="1"/>
</dbReference>
<dbReference type="OrthoDB" id="9813056at2"/>
<dbReference type="PANTHER" id="PTHR30537">
    <property type="entry name" value="HTH-TYPE TRANSCRIPTIONAL REGULATOR"/>
    <property type="match status" value="1"/>
</dbReference>
<evidence type="ECO:0000259" key="5">
    <source>
        <dbReference type="PROSITE" id="PS50931"/>
    </source>
</evidence>